<dbReference type="RefSeq" id="WP_161761820.1">
    <property type="nucleotide sequence ID" value="NZ_JAAATX020000005.1"/>
</dbReference>
<keyword evidence="3" id="KW-0472">Membrane</keyword>
<evidence type="ECO:0000313" key="4">
    <source>
        <dbReference type="EMBL" id="MBU9697765.1"/>
    </source>
</evidence>
<proteinExistence type="predicted"/>
<accession>A0ABS6J2H1</accession>
<keyword evidence="5" id="KW-1185">Reference proteome</keyword>
<evidence type="ECO:0000256" key="3">
    <source>
        <dbReference type="SAM" id="Phobius"/>
    </source>
</evidence>
<keyword evidence="2" id="KW-0175">Coiled coil</keyword>
<comment type="caution">
    <text evidence="4">The sequence shown here is derived from an EMBL/GenBank/DDBJ whole genome shotgun (WGS) entry which is preliminary data.</text>
</comment>
<evidence type="ECO:0000256" key="2">
    <source>
        <dbReference type="SAM" id="Coils"/>
    </source>
</evidence>
<dbReference type="PANTHER" id="PTHR30386:SF19">
    <property type="entry name" value="MULTIDRUG EXPORT PROTEIN EMRA-RELATED"/>
    <property type="match status" value="1"/>
</dbReference>
<dbReference type="PANTHER" id="PTHR30386">
    <property type="entry name" value="MEMBRANE FUSION SUBUNIT OF EMRAB-TOLC MULTIDRUG EFFLUX PUMP"/>
    <property type="match status" value="1"/>
</dbReference>
<organism evidence="4 5">
    <name type="scientific">Paragemmobacter amnigenus</name>
    <dbReference type="NCBI Taxonomy" id="2852097"/>
    <lineage>
        <taxon>Bacteria</taxon>
        <taxon>Pseudomonadati</taxon>
        <taxon>Pseudomonadota</taxon>
        <taxon>Alphaproteobacteria</taxon>
        <taxon>Rhodobacterales</taxon>
        <taxon>Paracoccaceae</taxon>
        <taxon>Paragemmobacter</taxon>
    </lineage>
</organism>
<dbReference type="InterPro" id="IPR050739">
    <property type="entry name" value="MFP"/>
</dbReference>
<keyword evidence="3" id="KW-1133">Transmembrane helix</keyword>
<feature type="coiled-coil region" evidence="2">
    <location>
        <begin position="162"/>
        <end position="199"/>
    </location>
</feature>
<keyword evidence="3" id="KW-0812">Transmembrane</keyword>
<dbReference type="Proteomes" id="UP000731907">
    <property type="component" value="Unassembled WGS sequence"/>
</dbReference>
<comment type="subcellular location">
    <subcellularLocation>
        <location evidence="1">Cell envelope</location>
    </subcellularLocation>
</comment>
<evidence type="ECO:0000313" key="5">
    <source>
        <dbReference type="Proteomes" id="UP000731907"/>
    </source>
</evidence>
<evidence type="ECO:0000256" key="1">
    <source>
        <dbReference type="ARBA" id="ARBA00004196"/>
    </source>
</evidence>
<sequence>MTTHHPLPDPVDSRRATAGGMVRTAYALAVGGLALVLLWLAVKPLVYTQTPGRVVAPAYIVSTPYNSRVLAVYAAPGARIRAGDRIAKVRSPEVQALMATLAAALAEQVNVLAELRIRLTVAEASVPSARQRAQISAYNVARLGGLSCESTATFCSDIYRENALATGALAQIEAEITELRAQLERVEQARRTVADLRDSVIAGFQSGEQISPVDGVVGPEIAHPGQSVTAGDTIATILDDSAAQIEWVLDGSRIRQPRQGDPVYIIDGNHVMRGSVSSVLSIAGISSQTTSIFRGPAQGQVVRVSLDETEDYPPVLTDVEVRYNYWRSLDGAVELYVRMMEVTGLWRDH</sequence>
<feature type="transmembrane region" description="Helical" evidence="3">
    <location>
        <begin position="24"/>
        <end position="42"/>
    </location>
</feature>
<dbReference type="EMBL" id="JAAATX020000005">
    <property type="protein sequence ID" value="MBU9697765.1"/>
    <property type="molecule type" value="Genomic_DNA"/>
</dbReference>
<protein>
    <submittedName>
        <fullName evidence="4">HlyD family efflux transporter periplasmic adaptor subunit</fullName>
    </submittedName>
</protein>
<gene>
    <name evidence="4" type="ORF">GU927_007875</name>
</gene>
<dbReference type="Gene3D" id="2.40.50.100">
    <property type="match status" value="1"/>
</dbReference>
<reference evidence="4 5" key="1">
    <citation type="submission" date="2021-06" db="EMBL/GenBank/DDBJ databases">
        <title>Rhodobacteraceae bacterium strain HSP-20.</title>
        <authorList>
            <person name="Chen W.-M."/>
        </authorList>
    </citation>
    <scope>NUCLEOTIDE SEQUENCE [LARGE SCALE GENOMIC DNA]</scope>
    <source>
        <strain evidence="4 5">HSP-20</strain>
    </source>
</reference>
<name>A0ABS6J2H1_9RHOB</name>